<name>A0ABV5CJF1_9ACTN</name>
<gene>
    <name evidence="2" type="ORF">AAFH96_02270</name>
</gene>
<protein>
    <submittedName>
        <fullName evidence="2">SDR family NAD(P)-dependent oxidoreductase</fullName>
    </submittedName>
</protein>
<evidence type="ECO:0000313" key="3">
    <source>
        <dbReference type="Proteomes" id="UP001582793"/>
    </source>
</evidence>
<comment type="similarity">
    <text evidence="1">Belongs to the short-chain dehydrogenases/reductases (SDR) family.</text>
</comment>
<proteinExistence type="inferred from homology"/>
<evidence type="ECO:0000313" key="2">
    <source>
        <dbReference type="EMBL" id="MFB6391931.1"/>
    </source>
</evidence>
<dbReference type="Gene3D" id="3.40.50.720">
    <property type="entry name" value="NAD(P)-binding Rossmann-like Domain"/>
    <property type="match status" value="1"/>
</dbReference>
<sequence length="252" mass="26178">MSERTGDPNRFDGRVALVTGAARGIGARIAATLAARGAAVAQADVLDPTGWPADELPGPHSRHVVDVRSAASCADLVAAVLDRHGRLDLLVNNAGVVRRGPAATMSEQDFTDVLDVNLTGTFRMCRAAYPALRAGGGSVVNIGSTNGHIAVLDTLGYCVSKAGVMHMARVLALEWAPDRIRVNAVGPTIVPTDMTSDLRDDPDYLTAKLATIPLGRMAGEQDVANAVAFLLSDAAAMTTGQTVFVDGGVTIH</sequence>
<dbReference type="PRINTS" id="PR00081">
    <property type="entry name" value="GDHRDH"/>
</dbReference>
<dbReference type="Pfam" id="PF13561">
    <property type="entry name" value="adh_short_C2"/>
    <property type="match status" value="1"/>
</dbReference>
<dbReference type="Proteomes" id="UP001582793">
    <property type="component" value="Unassembled WGS sequence"/>
</dbReference>
<evidence type="ECO:0000256" key="1">
    <source>
        <dbReference type="ARBA" id="ARBA00006484"/>
    </source>
</evidence>
<accession>A0ABV5CJF1</accession>
<dbReference type="SUPFAM" id="SSF51735">
    <property type="entry name" value="NAD(P)-binding Rossmann-fold domains"/>
    <property type="match status" value="1"/>
</dbReference>
<keyword evidence="3" id="KW-1185">Reference proteome</keyword>
<dbReference type="PROSITE" id="PS00061">
    <property type="entry name" value="ADH_SHORT"/>
    <property type="match status" value="1"/>
</dbReference>
<dbReference type="InterPro" id="IPR036291">
    <property type="entry name" value="NAD(P)-bd_dom_sf"/>
</dbReference>
<dbReference type="PRINTS" id="PR00080">
    <property type="entry name" value="SDRFAMILY"/>
</dbReference>
<dbReference type="PANTHER" id="PTHR42760">
    <property type="entry name" value="SHORT-CHAIN DEHYDROGENASES/REDUCTASES FAMILY MEMBER"/>
    <property type="match status" value="1"/>
</dbReference>
<dbReference type="InterPro" id="IPR020904">
    <property type="entry name" value="Sc_DH/Rdtase_CS"/>
</dbReference>
<organism evidence="2 3">
    <name type="scientific">Polymorphospora lycopeni</name>
    <dbReference type="NCBI Taxonomy" id="3140240"/>
    <lineage>
        <taxon>Bacteria</taxon>
        <taxon>Bacillati</taxon>
        <taxon>Actinomycetota</taxon>
        <taxon>Actinomycetes</taxon>
        <taxon>Micromonosporales</taxon>
        <taxon>Micromonosporaceae</taxon>
        <taxon>Polymorphospora</taxon>
    </lineage>
</organism>
<dbReference type="InterPro" id="IPR002347">
    <property type="entry name" value="SDR_fam"/>
</dbReference>
<dbReference type="RefSeq" id="WP_364206876.1">
    <property type="nucleotide sequence ID" value="NZ_JBCGDC010000004.1"/>
</dbReference>
<dbReference type="EMBL" id="JBCGDC010000004">
    <property type="protein sequence ID" value="MFB6391931.1"/>
    <property type="molecule type" value="Genomic_DNA"/>
</dbReference>
<comment type="caution">
    <text evidence="2">The sequence shown here is derived from an EMBL/GenBank/DDBJ whole genome shotgun (WGS) entry which is preliminary data.</text>
</comment>
<reference evidence="2 3" key="1">
    <citation type="submission" date="2024-04" db="EMBL/GenBank/DDBJ databases">
        <title>Polymorphospora sp. isolated from Baiyangdian Lake in Xiong'an New Area.</title>
        <authorList>
            <person name="Zhang X."/>
            <person name="Liu J."/>
        </authorList>
    </citation>
    <scope>NUCLEOTIDE SEQUENCE [LARGE SCALE GENOMIC DNA]</scope>
    <source>
        <strain evidence="2 3">2-325</strain>
    </source>
</reference>